<evidence type="ECO:0000256" key="1">
    <source>
        <dbReference type="SAM" id="Phobius"/>
    </source>
</evidence>
<keyword evidence="1" id="KW-0472">Membrane</keyword>
<feature type="transmembrane region" description="Helical" evidence="1">
    <location>
        <begin position="264"/>
        <end position="284"/>
    </location>
</feature>
<name>A0A8J5GTV7_ZINOF</name>
<protein>
    <submittedName>
        <fullName evidence="2">Uncharacterized protein</fullName>
    </submittedName>
</protein>
<keyword evidence="3" id="KW-1185">Reference proteome</keyword>
<dbReference type="PANTHER" id="PTHR46996">
    <property type="entry name" value="OS05G0488500 PROTEIN"/>
    <property type="match status" value="1"/>
</dbReference>
<feature type="transmembrane region" description="Helical" evidence="1">
    <location>
        <begin position="421"/>
        <end position="440"/>
    </location>
</feature>
<proteinExistence type="predicted"/>
<keyword evidence="1" id="KW-1133">Transmembrane helix</keyword>
<dbReference type="AlphaFoldDB" id="A0A8J5GTV7"/>
<feature type="transmembrane region" description="Helical" evidence="1">
    <location>
        <begin position="214"/>
        <end position="237"/>
    </location>
</feature>
<reference evidence="2 3" key="1">
    <citation type="submission" date="2020-08" db="EMBL/GenBank/DDBJ databases">
        <title>Plant Genome Project.</title>
        <authorList>
            <person name="Zhang R.-G."/>
        </authorList>
    </citation>
    <scope>NUCLEOTIDE SEQUENCE [LARGE SCALE GENOMIC DNA]</scope>
    <source>
        <tissue evidence="2">Rhizome</tissue>
    </source>
</reference>
<keyword evidence="1" id="KW-0812">Transmembrane</keyword>
<organism evidence="2 3">
    <name type="scientific">Zingiber officinale</name>
    <name type="common">Ginger</name>
    <name type="synonym">Amomum zingiber</name>
    <dbReference type="NCBI Taxonomy" id="94328"/>
    <lineage>
        <taxon>Eukaryota</taxon>
        <taxon>Viridiplantae</taxon>
        <taxon>Streptophyta</taxon>
        <taxon>Embryophyta</taxon>
        <taxon>Tracheophyta</taxon>
        <taxon>Spermatophyta</taxon>
        <taxon>Magnoliopsida</taxon>
        <taxon>Liliopsida</taxon>
        <taxon>Zingiberales</taxon>
        <taxon>Zingiberaceae</taxon>
        <taxon>Zingiber</taxon>
    </lineage>
</organism>
<accession>A0A8J5GTV7</accession>
<evidence type="ECO:0000313" key="3">
    <source>
        <dbReference type="Proteomes" id="UP000734854"/>
    </source>
</evidence>
<dbReference type="PANTHER" id="PTHR46996:SF6">
    <property type="entry name" value="OS05G0488500 PROTEIN"/>
    <property type="match status" value="1"/>
</dbReference>
<gene>
    <name evidence="2" type="ORF">ZIOFF_027833</name>
</gene>
<dbReference type="Proteomes" id="UP000734854">
    <property type="component" value="Unassembled WGS sequence"/>
</dbReference>
<dbReference type="EMBL" id="JACMSC010000008">
    <property type="protein sequence ID" value="KAG6509826.1"/>
    <property type="molecule type" value="Genomic_DNA"/>
</dbReference>
<comment type="caution">
    <text evidence="2">The sequence shown here is derived from an EMBL/GenBank/DDBJ whole genome shotgun (WGS) entry which is preliminary data.</text>
</comment>
<evidence type="ECO:0000313" key="2">
    <source>
        <dbReference type="EMBL" id="KAG6509826.1"/>
    </source>
</evidence>
<sequence>MKSTLLLSPRHFPFPPPSARPRYGVRYVSTSPISDLSVVSIARLRISSLDPSFPGEARIALSRSESAPIGSLRFVDLLRLLLGREFSRLDSARRFRFQADEFLWDFINFSVSDFLTLLIFFDRFDSSGRNCPLRWCDLHKVSIFGVFLSLGGLRDWFGVPMVDCRGLIEFCRAFEQHQNMANSQASSAQRNGNSRRKSKSLNPLSHPFCEHSEFAAIDFVLLVLVLIALVVLAVPYFKFIFRESYELLPVAIEVISEVMYQAPIAYAVGLIFIFATAVVAWELLSYQARKCGNPYCKGLRKAVEFDIQLESEECVKYLPRFPKDAFGTRSVDLGQDHKELEAELKKMAPLNGRTVLTFRSPCGCPLGRMEVWGAKRARRIKKCLHCVILAHDLLAETLSNQGCQQTAEEWGQWAMDETPKAGLLLALLTMIALDGIGLMTRTCSISLIKMRRKIVILVDVDAHLSVHHSENMTESKTARLFFGKKLKIQIKWI</sequence>